<organism evidence="1">
    <name type="scientific">Ajellomyces dermatitidis (strain ATCC 18188 / CBS 674.68)</name>
    <name type="common">Blastomyces dermatitidis</name>
    <dbReference type="NCBI Taxonomy" id="653446"/>
    <lineage>
        <taxon>Eukaryota</taxon>
        <taxon>Fungi</taxon>
        <taxon>Dikarya</taxon>
        <taxon>Ascomycota</taxon>
        <taxon>Pezizomycotina</taxon>
        <taxon>Eurotiomycetes</taxon>
        <taxon>Eurotiomycetidae</taxon>
        <taxon>Onygenales</taxon>
        <taxon>Ajellomycetaceae</taxon>
        <taxon>Blastomyces</taxon>
    </lineage>
</organism>
<accession>A0A0J9ENM2</accession>
<evidence type="ECO:0000313" key="1">
    <source>
        <dbReference type="EMBL" id="KMW67627.1"/>
    </source>
</evidence>
<protein>
    <submittedName>
        <fullName evidence="1">Uncharacterized protein</fullName>
    </submittedName>
</protein>
<dbReference type="EMBL" id="GG749429">
    <property type="protein sequence ID" value="KMW67627.1"/>
    <property type="molecule type" value="Genomic_DNA"/>
</dbReference>
<dbReference type="Proteomes" id="UP000007802">
    <property type="component" value="Unassembled WGS sequence"/>
</dbReference>
<dbReference type="AlphaFoldDB" id="A0A0J9ENM2"/>
<proteinExistence type="predicted"/>
<name>A0A0J9ENM2_AJEDA</name>
<reference evidence="1" key="1">
    <citation type="submission" date="2010-03" db="EMBL/GenBank/DDBJ databases">
        <title>Annotation of Blastomyces dermatitidis strain ATCC 18188.</title>
        <authorList>
            <consortium name="The Broad Institute Genome Sequencing Platform"/>
            <consortium name="Broad Institute Genome Sequencing Center for Infectious Disease."/>
            <person name="Cuomo C."/>
            <person name="Klein B."/>
            <person name="Sullivan T."/>
            <person name="Heitman J."/>
            <person name="Young S."/>
            <person name="Zeng Q."/>
            <person name="Gargeya S."/>
            <person name="Alvarado L."/>
            <person name="Berlin A.M."/>
            <person name="Chapman S.B."/>
            <person name="Chen Z."/>
            <person name="Freedman E."/>
            <person name="Gellesch M."/>
            <person name="Goldberg J."/>
            <person name="Griggs A."/>
            <person name="Gujja S."/>
            <person name="Heilman E."/>
            <person name="Heiman D."/>
            <person name="Howarth C."/>
            <person name="Mehta T."/>
            <person name="Neiman D."/>
            <person name="Pearson M."/>
            <person name="Roberts A."/>
            <person name="Saif S."/>
            <person name="Shea T."/>
            <person name="Shenoy N."/>
            <person name="Sisk P."/>
            <person name="Stolte C."/>
            <person name="Sykes S."/>
            <person name="White J."/>
            <person name="Yandava C."/>
            <person name="Haas B."/>
            <person name="Nusbaum C."/>
            <person name="Birren B."/>
        </authorList>
    </citation>
    <scope>NUCLEOTIDE SEQUENCE</scope>
    <source>
        <strain evidence="1">ATCC 18188</strain>
    </source>
</reference>
<gene>
    <name evidence="1" type="ORF">BDDG_12225</name>
</gene>
<sequence>MTTTAISAKLSELENVIRAAGDSEVGDYLSNIRQSPNQLSSLRRALLKRPKRDETYSKRHSWCSQFRSQSGKWLSKKQVDDLVLITKHWGLKPKAIKLVWSVDPQDFCEGVALDSSIIRRCYNDLIRIRDDSSGRIVLLIVMSEKVEEAQQYIHAKKSIRNRSRTKKSAEDISLRNTEILTSSLRDLTKQLWGDLEEEEEKQQKRNNISLFSRYGWKWGRLKHVAITLSLGAAHTNKQWLRQYSPSPTASGLGAQPGRSLETDLDLDSFSAFPRYGSVPTTPQANTFPAALNLDLDSSSAFTNLPHIPPIANESFYQT</sequence>